<dbReference type="RefSeq" id="WP_253718295.1">
    <property type="nucleotide sequence ID" value="NZ_CP051522.1"/>
</dbReference>
<dbReference type="Proteomes" id="UP001056981">
    <property type="component" value="Chromosome"/>
</dbReference>
<evidence type="ECO:0000313" key="3">
    <source>
        <dbReference type="Proteomes" id="UP001056981"/>
    </source>
</evidence>
<dbReference type="AlphaFoldDB" id="A0A9Q9EY61"/>
<evidence type="ECO:0000256" key="1">
    <source>
        <dbReference type="SAM" id="Coils"/>
    </source>
</evidence>
<dbReference type="EMBL" id="CP051635">
    <property type="protein sequence ID" value="UTD01504.1"/>
    <property type="molecule type" value="Genomic_DNA"/>
</dbReference>
<evidence type="ECO:0008006" key="4">
    <source>
        <dbReference type="Google" id="ProtNLM"/>
    </source>
</evidence>
<feature type="coiled-coil region" evidence="1">
    <location>
        <begin position="131"/>
        <end position="165"/>
    </location>
</feature>
<evidence type="ECO:0000313" key="2">
    <source>
        <dbReference type="EMBL" id="UTD01504.1"/>
    </source>
</evidence>
<reference evidence="2" key="1">
    <citation type="submission" date="2020-04" db="EMBL/GenBank/DDBJ databases">
        <title>Comparative genomics of oral phylogroup-2 Treponema strains.</title>
        <authorList>
            <person name="Zeng H."/>
            <person name="Chan Y.K."/>
            <person name="Watt R.M."/>
        </authorList>
    </citation>
    <scope>NUCLEOTIDE SEQUENCE</scope>
    <source>
        <strain evidence="2">OMZ 905</strain>
    </source>
</reference>
<accession>A0A9Q9EY61</accession>
<proteinExistence type="predicted"/>
<sequence>MLKHNSFFIYLFISLNVLFAQENIYDRILEYRCKNDTDIVLIENEAAIALNNYKSLKLNSLFAFDFSSTLNFNLSSEKDKSGFSVQPSVSAGMPLYNNLGLKLSAPYSYKMGKSSQDFSLGLSGDIYSQARKRKKQEIETSLEALKEAENKVRRVKELAEKKLLTDIQKILNEYSALLSKRLSGIQADINYKQILAEGYSETSSKLRTARLNLISSERTEKETEFSFEVSARLFFESCGLDIPKKDEDEFFIRLAKSLPKQKLISMENLKAENYKPLLKAENDYKKLLEKNKMDLSPFSASASLGYSYTGSYMNKLENISSGLQLMFPGVRLDTGLSLGLDSGSVPSMQVSFSINPLAIYDYYLNKKNVALKEAGEKIKLGNTRNNFAKEFNTFKLKWEQLEWQQIRYAEELDIYKENAEEHAKWFQRGLINALENKQASLQYITALLGSADSNIAVHIFNAELKEAFDIEEK</sequence>
<keyword evidence="1" id="KW-0175">Coiled coil</keyword>
<organism evidence="2 3">
    <name type="scientific">Treponema denticola</name>
    <dbReference type="NCBI Taxonomy" id="158"/>
    <lineage>
        <taxon>Bacteria</taxon>
        <taxon>Pseudomonadati</taxon>
        <taxon>Spirochaetota</taxon>
        <taxon>Spirochaetia</taxon>
        <taxon>Spirochaetales</taxon>
        <taxon>Treponemataceae</taxon>
        <taxon>Treponema</taxon>
    </lineage>
</organism>
<protein>
    <recommendedName>
        <fullName evidence="4">Outer membrane efflux protein</fullName>
    </recommendedName>
</protein>
<gene>
    <name evidence="2" type="ORF">E4N86_07510</name>
</gene>
<name>A0A9Q9EY61_TREDN</name>